<protein>
    <submittedName>
        <fullName evidence="1">Uncharacterized protein</fullName>
    </submittedName>
</protein>
<dbReference type="EMBL" id="AGWR01000016">
    <property type="protein sequence ID" value="EKB28028.1"/>
    <property type="molecule type" value="Genomic_DNA"/>
</dbReference>
<dbReference type="PATRIC" id="fig|1073377.4.peg.2374"/>
<keyword evidence="2" id="KW-1185">Reference proteome</keyword>
<accession>K1JMX2</accession>
<reference evidence="1 2" key="1">
    <citation type="submission" date="2012-06" db="EMBL/GenBank/DDBJ databases">
        <title>The Genome Sequence of Aeromonas hydrophila SSU.</title>
        <authorList>
            <consortium name="The Broad Institute Genome Sequencing Platform"/>
            <person name="Earl A."/>
            <person name="Ward D."/>
            <person name="Feldgarden M."/>
            <person name="Gevers D."/>
            <person name="Chopra A."/>
            <person name="Walker B."/>
            <person name="Young S.K."/>
            <person name="Zeng Q."/>
            <person name="Gargeya S."/>
            <person name="Fitzgerald M."/>
            <person name="Haas B."/>
            <person name="Abouelleil A."/>
            <person name="Alvarado L."/>
            <person name="Arachchi H.M."/>
            <person name="Berlin A.M."/>
            <person name="Chapman S.B."/>
            <person name="Goldberg J."/>
            <person name="Griggs A."/>
            <person name="Gujja S."/>
            <person name="Hansen M."/>
            <person name="Howarth C."/>
            <person name="Imamovic A."/>
            <person name="Larimer J."/>
            <person name="McCowan C."/>
            <person name="Montmayeur A."/>
            <person name="Murphy C."/>
            <person name="Neiman D."/>
            <person name="Pearson M."/>
            <person name="Priest M."/>
            <person name="Roberts A."/>
            <person name="Saif S."/>
            <person name="Shea T."/>
            <person name="Sisk P."/>
            <person name="Sykes S."/>
            <person name="Wortman J."/>
            <person name="Nusbaum C."/>
            <person name="Birren B."/>
        </authorList>
    </citation>
    <scope>NUCLEOTIDE SEQUENCE [LARGE SCALE GENOMIC DNA]</scope>
    <source>
        <strain evidence="1 2">SSU</strain>
    </source>
</reference>
<comment type="caution">
    <text evidence="1">The sequence shown here is derived from an EMBL/GenBank/DDBJ whole genome shotgun (WGS) entry which is preliminary data.</text>
</comment>
<dbReference type="AlphaFoldDB" id="K1JMX2"/>
<evidence type="ECO:0000313" key="2">
    <source>
        <dbReference type="Proteomes" id="UP000005149"/>
    </source>
</evidence>
<gene>
    <name evidence="1" type="ORF">HMPREF1171_02319</name>
</gene>
<dbReference type="Proteomes" id="UP000005149">
    <property type="component" value="Unassembled WGS sequence"/>
</dbReference>
<organism evidence="1 2">
    <name type="scientific">Aeromonas dhakensis</name>
    <dbReference type="NCBI Taxonomy" id="196024"/>
    <lineage>
        <taxon>Bacteria</taxon>
        <taxon>Pseudomonadati</taxon>
        <taxon>Pseudomonadota</taxon>
        <taxon>Gammaproteobacteria</taxon>
        <taxon>Aeromonadales</taxon>
        <taxon>Aeromonadaceae</taxon>
        <taxon>Aeromonas</taxon>
    </lineage>
</organism>
<dbReference type="HOGENOM" id="CLU_2949877_0_0_6"/>
<name>K1JMX2_9GAMM</name>
<sequence>MGQTQAGPADDEEALLARWYELDALLAADLVRKPRHQTPRLQQQWRDELARLADLLGFA</sequence>
<proteinExistence type="predicted"/>
<evidence type="ECO:0000313" key="1">
    <source>
        <dbReference type="EMBL" id="EKB28028.1"/>
    </source>
</evidence>